<dbReference type="Gene3D" id="3.40.225.10">
    <property type="entry name" value="Class II aldolase/adducin N-terminal domain"/>
    <property type="match status" value="1"/>
</dbReference>
<dbReference type="InterPro" id="IPR036409">
    <property type="entry name" value="Aldolase_II/adducin_N_sf"/>
</dbReference>
<dbReference type="RefSeq" id="WP_200275915.1">
    <property type="nucleotide sequence ID" value="NZ_JAENII010000002.1"/>
</dbReference>
<dbReference type="GO" id="GO:0046872">
    <property type="term" value="F:metal ion binding"/>
    <property type="evidence" value="ECO:0007669"/>
    <property type="project" value="UniProtKB-KW"/>
</dbReference>
<dbReference type="SUPFAM" id="SSF53639">
    <property type="entry name" value="AraD/HMP-PK domain-like"/>
    <property type="match status" value="1"/>
</dbReference>
<feature type="domain" description="Class II aldolase/adducin N-terminal" evidence="3">
    <location>
        <begin position="94"/>
        <end position="270"/>
    </location>
</feature>
<sequence>MKKVFTGKDVEALLAAGKGLNAIPAGVLLTPSAKDAIREAKKSTSTGSAQPAAAVSQEPILPDYEYHWTPGGDPKSPAEIQAFFNSPEITVIKERMVEIGERMWARGYTDGNGGNLTVRVGDNLVLCTPTLVSKGFMTVEQIALVDMEGVQLAGKFKRTSECMTHLAIMKRQPKAKACCHAHPPHATSFAVAGVRPPTCMIPEAEVFLGQIGMAQYRTPGTPANAEVVGEEAVNHMSVLMLNHGVICWGKDIEDSYWKMENTDAYCQTVLLATQLKGSDLLTITGSQAKELIDLRGSLGMDDKRKDWKECELCDNAEFRPGVVCQVPDATAASGGSEPRDANAEAVVQAVTNEVLKQLNS</sequence>
<dbReference type="Pfam" id="PF00596">
    <property type="entry name" value="Aldolase_II"/>
    <property type="match status" value="1"/>
</dbReference>
<dbReference type="InterPro" id="IPR050197">
    <property type="entry name" value="Aldolase_class_II_sugar_metab"/>
</dbReference>
<organism evidence="4 5">
    <name type="scientific">Haloferula rosea</name>
    <dbReference type="NCBI Taxonomy" id="490093"/>
    <lineage>
        <taxon>Bacteria</taxon>
        <taxon>Pseudomonadati</taxon>
        <taxon>Verrucomicrobiota</taxon>
        <taxon>Verrucomicrobiia</taxon>
        <taxon>Verrucomicrobiales</taxon>
        <taxon>Verrucomicrobiaceae</taxon>
        <taxon>Haloferula</taxon>
    </lineage>
</organism>
<keyword evidence="5" id="KW-1185">Reference proteome</keyword>
<evidence type="ECO:0000259" key="3">
    <source>
        <dbReference type="SMART" id="SM01007"/>
    </source>
</evidence>
<keyword evidence="1" id="KW-0479">Metal-binding</keyword>
<reference evidence="4" key="1">
    <citation type="submission" date="2021-01" db="EMBL/GenBank/DDBJ databases">
        <title>Modified the classification status of verrucomicrobia.</title>
        <authorList>
            <person name="Feng X."/>
        </authorList>
    </citation>
    <scope>NUCLEOTIDE SEQUENCE</scope>
    <source>
        <strain evidence="4">KCTC 22201</strain>
    </source>
</reference>
<accession>A0A934R5U1</accession>
<name>A0A934R5U1_9BACT</name>
<dbReference type="AlphaFoldDB" id="A0A934R5U1"/>
<protein>
    <submittedName>
        <fullName evidence="4">Class II aldolase/adducin family protein</fullName>
    </submittedName>
</protein>
<gene>
    <name evidence="4" type="ORF">JIN81_02315</name>
</gene>
<evidence type="ECO:0000256" key="1">
    <source>
        <dbReference type="ARBA" id="ARBA00022723"/>
    </source>
</evidence>
<dbReference type="PANTHER" id="PTHR22789:SF0">
    <property type="entry name" value="3-OXO-TETRONATE 4-PHOSPHATE DECARBOXYLASE-RELATED"/>
    <property type="match status" value="1"/>
</dbReference>
<comment type="caution">
    <text evidence="4">The sequence shown here is derived from an EMBL/GenBank/DDBJ whole genome shotgun (WGS) entry which is preliminary data.</text>
</comment>
<proteinExistence type="predicted"/>
<dbReference type="SMART" id="SM01007">
    <property type="entry name" value="Aldolase_II"/>
    <property type="match status" value="1"/>
</dbReference>
<dbReference type="PANTHER" id="PTHR22789">
    <property type="entry name" value="FUCULOSE PHOSPHATE ALDOLASE"/>
    <property type="match status" value="1"/>
</dbReference>
<dbReference type="GO" id="GO:0019323">
    <property type="term" value="P:pentose catabolic process"/>
    <property type="evidence" value="ECO:0007669"/>
    <property type="project" value="TreeGrafter"/>
</dbReference>
<dbReference type="GO" id="GO:0016832">
    <property type="term" value="F:aldehyde-lyase activity"/>
    <property type="evidence" value="ECO:0007669"/>
    <property type="project" value="TreeGrafter"/>
</dbReference>
<evidence type="ECO:0000256" key="2">
    <source>
        <dbReference type="ARBA" id="ARBA00023239"/>
    </source>
</evidence>
<keyword evidence="2" id="KW-0456">Lyase</keyword>
<dbReference type="EMBL" id="JAENII010000002">
    <property type="protein sequence ID" value="MBK1825839.1"/>
    <property type="molecule type" value="Genomic_DNA"/>
</dbReference>
<evidence type="ECO:0000313" key="4">
    <source>
        <dbReference type="EMBL" id="MBK1825839.1"/>
    </source>
</evidence>
<dbReference type="InterPro" id="IPR001303">
    <property type="entry name" value="Aldolase_II/adducin_N"/>
</dbReference>
<dbReference type="GO" id="GO:0005829">
    <property type="term" value="C:cytosol"/>
    <property type="evidence" value="ECO:0007669"/>
    <property type="project" value="TreeGrafter"/>
</dbReference>
<dbReference type="Proteomes" id="UP000658278">
    <property type="component" value="Unassembled WGS sequence"/>
</dbReference>
<evidence type="ECO:0000313" key="5">
    <source>
        <dbReference type="Proteomes" id="UP000658278"/>
    </source>
</evidence>